<dbReference type="InParanoid" id="A0A194X6Y0"/>
<evidence type="ECO:0000313" key="8">
    <source>
        <dbReference type="EMBL" id="KUJ15933.1"/>
    </source>
</evidence>
<evidence type="ECO:0000256" key="3">
    <source>
        <dbReference type="ARBA" id="ARBA00067672"/>
    </source>
</evidence>
<dbReference type="SUPFAM" id="SSF48264">
    <property type="entry name" value="Cytochrome P450"/>
    <property type="match status" value="1"/>
</dbReference>
<proteinExistence type="predicted"/>
<dbReference type="PRINTS" id="PR00463">
    <property type="entry name" value="EP450I"/>
</dbReference>
<dbReference type="KEGG" id="psco:LY89DRAFT_647991"/>
<dbReference type="Proteomes" id="UP000070700">
    <property type="component" value="Unassembled WGS sequence"/>
</dbReference>
<comment type="cofactor">
    <cofactor evidence="6">
        <name>heme</name>
        <dbReference type="ChEBI" id="CHEBI:30413"/>
    </cofactor>
</comment>
<dbReference type="GeneID" id="28821711"/>
<dbReference type="Pfam" id="PF00067">
    <property type="entry name" value="p450"/>
    <property type="match status" value="1"/>
</dbReference>
<evidence type="ECO:0000256" key="7">
    <source>
        <dbReference type="SAM" id="Phobius"/>
    </source>
</evidence>
<keyword evidence="7" id="KW-1133">Transmembrane helix</keyword>
<keyword evidence="6" id="KW-0479">Metal-binding</keyword>
<dbReference type="OrthoDB" id="1470350at2759"/>
<accession>A0A194X6Y0</accession>
<keyword evidence="2" id="KW-0843">Virulence</keyword>
<gene>
    <name evidence="8" type="ORF">LY89DRAFT_647991</name>
</gene>
<dbReference type="FunFam" id="1.10.630.10:FF:000076">
    <property type="entry name" value="Cytochrome P450 monooxygenase"/>
    <property type="match status" value="1"/>
</dbReference>
<dbReference type="Gene3D" id="1.10.630.10">
    <property type="entry name" value="Cytochrome P450"/>
    <property type="match status" value="1"/>
</dbReference>
<dbReference type="PRINTS" id="PR00385">
    <property type="entry name" value="P450"/>
</dbReference>
<sequence length="497" mass="55601">MAGIGAIASLSGILAAGILTYLFYNWYRLSHIPGPFWPSLSKYWLVQQSLKGQMHSALKEVTDEYGSLARVGPNDLVTNDPDILRKMMAVRSPYTRGPWYDAMRLDPARNNLLSLRDEEAHTNLRNKMAAGYSGKENSSMEGTIDKQIQNLINLIERKYLSTNKKSEPMDLGQKGQFFTLDVISDLAFGKALGFLDKDEDVFEYIKITEQYIPAMLVMANIPWLARLTHTRLFRSLLPNEADKLGFGAFIGVAKQITRDRFQPGAEPQKDMMGSFIRHGLTQEEVAGETLLQVIAGSDTSAATIRVVLLNLMSSPPCYRKLQEEIDSAIKTGKISSPITDSEAKQLPFLQAVIKEGLRITPPATGIFNKTVPKGGDVLNGIFVPEGTQIGSSFYGVHHSKKIFGEDADLFRPERWLEAEGDTLATMMSTSDLIFHYGKYQCLGKPVALMELNKIYVELLRSFDFAIVNVNQPAKFLNAGIWIITDFWVRVTRREESP</sequence>
<dbReference type="InterPro" id="IPR002401">
    <property type="entry name" value="Cyt_P450_E_grp-I"/>
</dbReference>
<feature type="transmembrane region" description="Helical" evidence="7">
    <location>
        <begin position="6"/>
        <end position="24"/>
    </location>
</feature>
<dbReference type="GO" id="GO:0020037">
    <property type="term" value="F:heme binding"/>
    <property type="evidence" value="ECO:0007669"/>
    <property type="project" value="InterPro"/>
</dbReference>
<evidence type="ECO:0000256" key="1">
    <source>
        <dbReference type="ARBA" id="ARBA00004972"/>
    </source>
</evidence>
<evidence type="ECO:0000256" key="2">
    <source>
        <dbReference type="ARBA" id="ARBA00023026"/>
    </source>
</evidence>
<keyword evidence="6" id="KW-0349">Heme</keyword>
<evidence type="ECO:0000313" key="9">
    <source>
        <dbReference type="Proteomes" id="UP000070700"/>
    </source>
</evidence>
<protein>
    <recommendedName>
        <fullName evidence="4">Cytochrome P450 monooxygenase ABA1</fullName>
    </recommendedName>
    <alternativeName>
        <fullName evidence="5">Abscisic acid biosynthesis protein 1</fullName>
    </alternativeName>
    <alternativeName>
        <fullName evidence="3">Cytochrome P450 monooxygenase aba1</fullName>
    </alternativeName>
</protein>
<dbReference type="InterPro" id="IPR001128">
    <property type="entry name" value="Cyt_P450"/>
</dbReference>
<name>A0A194X6Y0_MOLSC</name>
<dbReference type="GO" id="GO:0004497">
    <property type="term" value="F:monooxygenase activity"/>
    <property type="evidence" value="ECO:0007669"/>
    <property type="project" value="InterPro"/>
</dbReference>
<dbReference type="GO" id="GO:0005506">
    <property type="term" value="F:iron ion binding"/>
    <property type="evidence" value="ECO:0007669"/>
    <property type="project" value="InterPro"/>
</dbReference>
<evidence type="ECO:0000256" key="6">
    <source>
        <dbReference type="PIRSR" id="PIRSR602401-1"/>
    </source>
</evidence>
<dbReference type="RefSeq" id="XP_018070288.1">
    <property type="nucleotide sequence ID" value="XM_018211985.1"/>
</dbReference>
<keyword evidence="9" id="KW-1185">Reference proteome</keyword>
<feature type="binding site" description="axial binding residue" evidence="6">
    <location>
        <position position="441"/>
    </location>
    <ligand>
        <name>heme</name>
        <dbReference type="ChEBI" id="CHEBI:30413"/>
    </ligand>
    <ligandPart>
        <name>Fe</name>
        <dbReference type="ChEBI" id="CHEBI:18248"/>
    </ligandPart>
</feature>
<dbReference type="AlphaFoldDB" id="A0A194X6Y0"/>
<dbReference type="GO" id="GO:0016705">
    <property type="term" value="F:oxidoreductase activity, acting on paired donors, with incorporation or reduction of molecular oxygen"/>
    <property type="evidence" value="ECO:0007669"/>
    <property type="project" value="InterPro"/>
</dbReference>
<dbReference type="EMBL" id="KQ947417">
    <property type="protein sequence ID" value="KUJ15933.1"/>
    <property type="molecule type" value="Genomic_DNA"/>
</dbReference>
<evidence type="ECO:0000256" key="4">
    <source>
        <dbReference type="ARBA" id="ARBA00068222"/>
    </source>
</evidence>
<keyword evidence="7" id="KW-0472">Membrane</keyword>
<dbReference type="InterPro" id="IPR050121">
    <property type="entry name" value="Cytochrome_P450_monoxygenase"/>
</dbReference>
<comment type="pathway">
    <text evidence="1">Hormone biosynthesis.</text>
</comment>
<dbReference type="PANTHER" id="PTHR24305:SF168">
    <property type="entry name" value="P450, PUTATIVE (EUROFUNG)-RELATED"/>
    <property type="match status" value="1"/>
</dbReference>
<organism evidence="8 9">
    <name type="scientific">Mollisia scopiformis</name>
    <name type="common">Conifer needle endophyte fungus</name>
    <name type="synonym">Phialocephala scopiformis</name>
    <dbReference type="NCBI Taxonomy" id="149040"/>
    <lineage>
        <taxon>Eukaryota</taxon>
        <taxon>Fungi</taxon>
        <taxon>Dikarya</taxon>
        <taxon>Ascomycota</taxon>
        <taxon>Pezizomycotina</taxon>
        <taxon>Leotiomycetes</taxon>
        <taxon>Helotiales</taxon>
        <taxon>Mollisiaceae</taxon>
        <taxon>Mollisia</taxon>
    </lineage>
</organism>
<evidence type="ECO:0000256" key="5">
    <source>
        <dbReference type="ARBA" id="ARBA00079990"/>
    </source>
</evidence>
<dbReference type="CDD" id="cd11060">
    <property type="entry name" value="CYP57A1-like"/>
    <property type="match status" value="1"/>
</dbReference>
<keyword evidence="7" id="KW-0812">Transmembrane</keyword>
<dbReference type="PANTHER" id="PTHR24305">
    <property type="entry name" value="CYTOCHROME P450"/>
    <property type="match status" value="1"/>
</dbReference>
<keyword evidence="6" id="KW-0408">Iron</keyword>
<dbReference type="InterPro" id="IPR036396">
    <property type="entry name" value="Cyt_P450_sf"/>
</dbReference>
<reference evidence="8 9" key="1">
    <citation type="submission" date="2015-10" db="EMBL/GenBank/DDBJ databases">
        <title>Full genome of DAOMC 229536 Phialocephala scopiformis, a fungal endophyte of spruce producing the potent anti-insectan compound rugulosin.</title>
        <authorList>
            <consortium name="DOE Joint Genome Institute"/>
            <person name="Walker A.K."/>
            <person name="Frasz S.L."/>
            <person name="Seifert K.A."/>
            <person name="Miller J.D."/>
            <person name="Mondo S.J."/>
            <person name="Labutti K."/>
            <person name="Lipzen A."/>
            <person name="Dockter R."/>
            <person name="Kennedy M."/>
            <person name="Grigoriev I.V."/>
            <person name="Spatafora J.W."/>
        </authorList>
    </citation>
    <scope>NUCLEOTIDE SEQUENCE [LARGE SCALE GENOMIC DNA]</scope>
    <source>
        <strain evidence="8 9">CBS 120377</strain>
    </source>
</reference>